<feature type="transmembrane region" description="Helical" evidence="1">
    <location>
        <begin position="17"/>
        <end position="40"/>
    </location>
</feature>
<evidence type="ECO:0000256" key="1">
    <source>
        <dbReference type="SAM" id="Phobius"/>
    </source>
</evidence>
<sequence>MDVLTSWAVTNPAVARLLWVLLLVLATLLVWVFFWCCYSWNQSSSPSLERYLEGRRQKFERIELGRSHRRFRCTNRNPAVVLPDPETQVTLDILSTMEEVKDKAKRRPLVRAASEETSSDLGSISCSPSPGDTLPWNLPKHHRIKRSKSASGDVLDPAERAIIRIAVLTQYIPHPTPPPIRVSWSSSNSQVAELHTGMRHIPERGVGLLLGRLELHGKWLSLSLKSFVGLGCGSQATVRASGGCQVAEKW</sequence>
<accession>A0AA88M568</accession>
<comment type="caution">
    <text evidence="2">The sequence shown here is derived from an EMBL/GenBank/DDBJ whole genome shotgun (WGS) entry which is preliminary data.</text>
</comment>
<evidence type="ECO:0000313" key="2">
    <source>
        <dbReference type="EMBL" id="KAK2830685.1"/>
    </source>
</evidence>
<keyword evidence="1" id="KW-0472">Membrane</keyword>
<protein>
    <submittedName>
        <fullName evidence="2">Uncharacterized protein</fullName>
    </submittedName>
</protein>
<reference evidence="2" key="1">
    <citation type="submission" date="2023-07" db="EMBL/GenBank/DDBJ databases">
        <title>Chromosome-level Genome Assembly of Striped Snakehead (Channa striata).</title>
        <authorList>
            <person name="Liu H."/>
        </authorList>
    </citation>
    <scope>NUCLEOTIDE SEQUENCE</scope>
    <source>
        <strain evidence="2">Gz</strain>
        <tissue evidence="2">Muscle</tissue>
    </source>
</reference>
<evidence type="ECO:0000313" key="3">
    <source>
        <dbReference type="Proteomes" id="UP001187415"/>
    </source>
</evidence>
<dbReference type="AlphaFoldDB" id="A0AA88M568"/>
<name>A0AA88M568_CHASR</name>
<gene>
    <name evidence="2" type="ORF">Q5P01_018616</name>
</gene>
<dbReference type="EMBL" id="JAUPFM010000014">
    <property type="protein sequence ID" value="KAK2830685.1"/>
    <property type="molecule type" value="Genomic_DNA"/>
</dbReference>
<dbReference type="Proteomes" id="UP001187415">
    <property type="component" value="Unassembled WGS sequence"/>
</dbReference>
<organism evidence="2 3">
    <name type="scientific">Channa striata</name>
    <name type="common">Snakehead murrel</name>
    <name type="synonym">Ophicephalus striatus</name>
    <dbReference type="NCBI Taxonomy" id="64152"/>
    <lineage>
        <taxon>Eukaryota</taxon>
        <taxon>Metazoa</taxon>
        <taxon>Chordata</taxon>
        <taxon>Craniata</taxon>
        <taxon>Vertebrata</taxon>
        <taxon>Euteleostomi</taxon>
        <taxon>Actinopterygii</taxon>
        <taxon>Neopterygii</taxon>
        <taxon>Teleostei</taxon>
        <taxon>Neoteleostei</taxon>
        <taxon>Acanthomorphata</taxon>
        <taxon>Anabantaria</taxon>
        <taxon>Anabantiformes</taxon>
        <taxon>Channoidei</taxon>
        <taxon>Channidae</taxon>
        <taxon>Channa</taxon>
    </lineage>
</organism>
<proteinExistence type="predicted"/>
<keyword evidence="1" id="KW-1133">Transmembrane helix</keyword>
<keyword evidence="3" id="KW-1185">Reference proteome</keyword>
<keyword evidence="1" id="KW-0812">Transmembrane</keyword>